<evidence type="ECO:0000256" key="2">
    <source>
        <dbReference type="ARBA" id="ARBA00022723"/>
    </source>
</evidence>
<keyword evidence="4" id="KW-0378">Hydrolase</keyword>
<dbReference type="PROSITE" id="PS50994">
    <property type="entry name" value="INTEGRASE"/>
    <property type="match status" value="1"/>
</dbReference>
<evidence type="ECO:0000256" key="5">
    <source>
        <dbReference type="ARBA" id="ARBA00022842"/>
    </source>
</evidence>
<evidence type="ECO:0000256" key="8">
    <source>
        <dbReference type="ARBA" id="ARBA00022932"/>
    </source>
</evidence>
<dbReference type="SUPFAM" id="SSF53098">
    <property type="entry name" value="Ribonuclease H-like"/>
    <property type="match status" value="1"/>
</dbReference>
<dbReference type="GO" id="GO:0003676">
    <property type="term" value="F:nucleic acid binding"/>
    <property type="evidence" value="ECO:0007669"/>
    <property type="project" value="InterPro"/>
</dbReference>
<feature type="domain" description="Integrase catalytic" evidence="10">
    <location>
        <begin position="1"/>
        <end position="120"/>
    </location>
</feature>
<dbReference type="WBParaSite" id="SPAL_0001539600.1">
    <property type="protein sequence ID" value="SPAL_0001539600.1"/>
    <property type="gene ID" value="SPAL_0001539600"/>
</dbReference>
<evidence type="ECO:0000256" key="7">
    <source>
        <dbReference type="ARBA" id="ARBA00022918"/>
    </source>
</evidence>
<dbReference type="PANTHER" id="PTHR42648:SF11">
    <property type="entry name" value="TRANSPOSON TY4-P GAG-POL POLYPROTEIN"/>
    <property type="match status" value="1"/>
</dbReference>
<dbReference type="Gene3D" id="3.30.420.10">
    <property type="entry name" value="Ribonuclease H-like superfamily/Ribonuclease H"/>
    <property type="match status" value="1"/>
</dbReference>
<dbReference type="GO" id="GO:0015074">
    <property type="term" value="P:DNA integration"/>
    <property type="evidence" value="ECO:0007669"/>
    <property type="project" value="UniProtKB-KW"/>
</dbReference>
<evidence type="ECO:0000313" key="12">
    <source>
        <dbReference type="WBParaSite" id="SPAL_0001539600.1"/>
    </source>
</evidence>
<evidence type="ECO:0000256" key="1">
    <source>
        <dbReference type="ARBA" id="ARBA00022722"/>
    </source>
</evidence>
<dbReference type="GO" id="GO:0006310">
    <property type="term" value="P:DNA recombination"/>
    <property type="evidence" value="ECO:0007669"/>
    <property type="project" value="UniProtKB-KW"/>
</dbReference>
<keyword evidence="1" id="KW-0540">Nuclease</keyword>
<protein>
    <submittedName>
        <fullName evidence="12">Integrase catalytic domain-containing protein</fullName>
    </submittedName>
</protein>
<keyword evidence="7" id="KW-0695">RNA-directed DNA polymerase</keyword>
<dbReference type="GO" id="GO:0016787">
    <property type="term" value="F:hydrolase activity"/>
    <property type="evidence" value="ECO:0007669"/>
    <property type="project" value="UniProtKB-KW"/>
</dbReference>
<keyword evidence="9" id="KW-0233">DNA recombination</keyword>
<dbReference type="InterPro" id="IPR001584">
    <property type="entry name" value="Integrase_cat-core"/>
</dbReference>
<evidence type="ECO:0000256" key="9">
    <source>
        <dbReference type="ARBA" id="ARBA00023172"/>
    </source>
</evidence>
<dbReference type="GO" id="GO:0003964">
    <property type="term" value="F:RNA-directed DNA polymerase activity"/>
    <property type="evidence" value="ECO:0007669"/>
    <property type="project" value="UniProtKB-KW"/>
</dbReference>
<evidence type="ECO:0000259" key="10">
    <source>
        <dbReference type="PROSITE" id="PS50994"/>
    </source>
</evidence>
<organism evidence="11 12">
    <name type="scientific">Strongyloides papillosus</name>
    <name type="common">Intestinal threadworm</name>
    <dbReference type="NCBI Taxonomy" id="174720"/>
    <lineage>
        <taxon>Eukaryota</taxon>
        <taxon>Metazoa</taxon>
        <taxon>Ecdysozoa</taxon>
        <taxon>Nematoda</taxon>
        <taxon>Chromadorea</taxon>
        <taxon>Rhabditida</taxon>
        <taxon>Tylenchina</taxon>
        <taxon>Panagrolaimomorpha</taxon>
        <taxon>Strongyloidoidea</taxon>
        <taxon>Strongyloididae</taxon>
        <taxon>Strongyloides</taxon>
    </lineage>
</organism>
<evidence type="ECO:0000256" key="3">
    <source>
        <dbReference type="ARBA" id="ARBA00022759"/>
    </source>
</evidence>
<dbReference type="Proteomes" id="UP000046392">
    <property type="component" value="Unplaced"/>
</dbReference>
<keyword evidence="8" id="KW-0239">DNA-directed DNA polymerase</keyword>
<dbReference type="GO" id="GO:0003887">
    <property type="term" value="F:DNA-directed DNA polymerase activity"/>
    <property type="evidence" value="ECO:0007669"/>
    <property type="project" value="UniProtKB-KW"/>
</dbReference>
<dbReference type="AlphaFoldDB" id="A0A0N5CBY7"/>
<keyword evidence="2" id="KW-0479">Metal-binding</keyword>
<dbReference type="GO" id="GO:0004519">
    <property type="term" value="F:endonuclease activity"/>
    <property type="evidence" value="ECO:0007669"/>
    <property type="project" value="UniProtKB-KW"/>
</dbReference>
<accession>A0A0N5CBY7</accession>
<dbReference type="GO" id="GO:0046872">
    <property type="term" value="F:metal ion binding"/>
    <property type="evidence" value="ECO:0007669"/>
    <property type="project" value="UniProtKB-KW"/>
</dbReference>
<proteinExistence type="predicted"/>
<name>A0A0N5CBY7_STREA</name>
<keyword evidence="11" id="KW-1185">Reference proteome</keyword>
<dbReference type="PANTHER" id="PTHR42648">
    <property type="entry name" value="TRANSPOSASE, PUTATIVE-RELATED"/>
    <property type="match status" value="1"/>
</dbReference>
<keyword evidence="8" id="KW-0548">Nucleotidyltransferase</keyword>
<evidence type="ECO:0000256" key="4">
    <source>
        <dbReference type="ARBA" id="ARBA00022801"/>
    </source>
</evidence>
<sequence>MLDDDALITSLNFIHTQLQLKTKEIRCDKGLAFRSKKFQQYLEKHGIKLNFAVSYEHYANSKVERSIRTLRGLLTKSESNIDHKGPKGFQNKLTEACYVHNTTIHSGIGVKPFNLIYAYDVGDGKMTSNLSDLKLQARLYQQFMTAPEKRVIYRKIKDGKPVNEVGVYKGRIDNVTDVKLMPVDSKDKRKFVSISGYKNRIM</sequence>
<keyword evidence="8" id="KW-0808">Transferase</keyword>
<reference evidence="12" key="1">
    <citation type="submission" date="2017-02" db="UniProtKB">
        <authorList>
            <consortium name="WormBaseParasite"/>
        </authorList>
    </citation>
    <scope>IDENTIFICATION</scope>
</reference>
<keyword evidence="6" id="KW-0229">DNA integration</keyword>
<dbReference type="InterPro" id="IPR039537">
    <property type="entry name" value="Retrotran_Ty1/copia-like"/>
</dbReference>
<keyword evidence="3" id="KW-0255">Endonuclease</keyword>
<dbReference type="InterPro" id="IPR036397">
    <property type="entry name" value="RNaseH_sf"/>
</dbReference>
<keyword evidence="5" id="KW-0460">Magnesium</keyword>
<dbReference type="InterPro" id="IPR012337">
    <property type="entry name" value="RNaseH-like_sf"/>
</dbReference>
<evidence type="ECO:0000256" key="6">
    <source>
        <dbReference type="ARBA" id="ARBA00022908"/>
    </source>
</evidence>
<evidence type="ECO:0000313" key="11">
    <source>
        <dbReference type="Proteomes" id="UP000046392"/>
    </source>
</evidence>